<gene>
    <name evidence="9" type="ORF">FisN_21Lh110</name>
</gene>
<evidence type="ECO:0000256" key="4">
    <source>
        <dbReference type="ARBA" id="ARBA00022989"/>
    </source>
</evidence>
<dbReference type="EC" id="2.3.1.225" evidence="7"/>
<keyword evidence="2 7" id="KW-0808">Transferase</keyword>
<feature type="domain" description="Palmitoyltransferase DHHC" evidence="8">
    <location>
        <begin position="160"/>
        <end position="317"/>
    </location>
</feature>
<evidence type="ECO:0000256" key="2">
    <source>
        <dbReference type="ARBA" id="ARBA00022679"/>
    </source>
</evidence>
<keyword evidence="10" id="KW-1185">Reference proteome</keyword>
<dbReference type="InParanoid" id="A0A1Z5J8V7"/>
<keyword evidence="6 7" id="KW-0012">Acyltransferase</keyword>
<evidence type="ECO:0000259" key="8">
    <source>
        <dbReference type="Pfam" id="PF01529"/>
    </source>
</evidence>
<dbReference type="EMBL" id="BDSP01000017">
    <property type="protein sequence ID" value="GAX10415.1"/>
    <property type="molecule type" value="Genomic_DNA"/>
</dbReference>
<comment type="caution">
    <text evidence="9">The sequence shown here is derived from an EMBL/GenBank/DDBJ whole genome shotgun (WGS) entry which is preliminary data.</text>
</comment>
<evidence type="ECO:0000256" key="7">
    <source>
        <dbReference type="RuleBase" id="RU079119"/>
    </source>
</evidence>
<evidence type="ECO:0000256" key="3">
    <source>
        <dbReference type="ARBA" id="ARBA00022692"/>
    </source>
</evidence>
<evidence type="ECO:0000313" key="10">
    <source>
        <dbReference type="Proteomes" id="UP000198406"/>
    </source>
</evidence>
<dbReference type="InterPro" id="IPR001594">
    <property type="entry name" value="Palmitoyltrfase_DHHC"/>
</dbReference>
<keyword evidence="3 7" id="KW-0812">Transmembrane</keyword>
<dbReference type="Pfam" id="PF01529">
    <property type="entry name" value="DHHC"/>
    <property type="match status" value="1"/>
</dbReference>
<evidence type="ECO:0000313" key="9">
    <source>
        <dbReference type="EMBL" id="GAX10415.1"/>
    </source>
</evidence>
<dbReference type="InterPro" id="IPR039859">
    <property type="entry name" value="PFA4/ZDH16/20/ERF2-like"/>
</dbReference>
<proteinExistence type="inferred from homology"/>
<organism evidence="9 10">
    <name type="scientific">Fistulifera solaris</name>
    <name type="common">Oleaginous diatom</name>
    <dbReference type="NCBI Taxonomy" id="1519565"/>
    <lineage>
        <taxon>Eukaryota</taxon>
        <taxon>Sar</taxon>
        <taxon>Stramenopiles</taxon>
        <taxon>Ochrophyta</taxon>
        <taxon>Bacillariophyta</taxon>
        <taxon>Bacillariophyceae</taxon>
        <taxon>Bacillariophycidae</taxon>
        <taxon>Naviculales</taxon>
        <taxon>Naviculaceae</taxon>
        <taxon>Fistulifera</taxon>
    </lineage>
</organism>
<comment type="subcellular location">
    <subcellularLocation>
        <location evidence="1">Membrane</location>
        <topology evidence="1">Multi-pass membrane protein</topology>
    </subcellularLocation>
</comment>
<feature type="transmembrane region" description="Helical" evidence="7">
    <location>
        <begin position="60"/>
        <end position="80"/>
    </location>
</feature>
<comment type="domain">
    <text evidence="7">The DHHC domain is required for palmitoyltransferase activity.</text>
</comment>
<name>A0A1Z5J8V7_FISSO</name>
<dbReference type="PANTHER" id="PTHR12246">
    <property type="entry name" value="PALMITOYLTRANSFERASE ZDHHC16"/>
    <property type="match status" value="1"/>
</dbReference>
<accession>A0A1Z5J8V7</accession>
<feature type="transmembrane region" description="Helical" evidence="7">
    <location>
        <begin position="285"/>
        <end position="305"/>
    </location>
</feature>
<dbReference type="AlphaFoldDB" id="A0A1Z5J8V7"/>
<keyword evidence="5 7" id="KW-0472">Membrane</keyword>
<dbReference type="Proteomes" id="UP000198406">
    <property type="component" value="Unassembled WGS sequence"/>
</dbReference>
<comment type="similarity">
    <text evidence="7">Belongs to the DHHC palmitoyltransferase family.</text>
</comment>
<feature type="transmembrane region" description="Helical" evidence="7">
    <location>
        <begin position="100"/>
        <end position="122"/>
    </location>
</feature>
<evidence type="ECO:0000256" key="6">
    <source>
        <dbReference type="ARBA" id="ARBA00023315"/>
    </source>
</evidence>
<keyword evidence="4 7" id="KW-1133">Transmembrane helix</keyword>
<dbReference type="GO" id="GO:0016020">
    <property type="term" value="C:membrane"/>
    <property type="evidence" value="ECO:0007669"/>
    <property type="project" value="UniProtKB-SubCell"/>
</dbReference>
<dbReference type="OrthoDB" id="331948at2759"/>
<dbReference type="GO" id="GO:0019706">
    <property type="term" value="F:protein-cysteine S-palmitoyltransferase activity"/>
    <property type="evidence" value="ECO:0007669"/>
    <property type="project" value="UniProtKB-EC"/>
</dbReference>
<sequence length="374" mass="43792">MSRSEKAPRERSRFPEKWKEFRAALYSPHSSFNPWTWIFQLSQAALNDVLNVTRINQLPWNILLVSFAIEIQSLLCLAYVMSLRSAVVTERWCVAREPCAWTWVHDGIVLYLFSTTLIYYVLSVKSCPGKVSQMCREIPNTSSVNPKDDDLTRYHPSPQYSLCQTCQVYRPPRAHHCRICNICVLRYDHHCVWINNCVGLNNYRSFVLFMIHLTVACWYGTALLFWPFYEPLRERVKQYGFRWLYDNGTGVLNLPPLWDLILLLFRGIRTERTADVVISQIVIDLAYPILMGVGAVMSAFLGYHFKLMSMSYTTLEHRIVMDYQLEHHQRFDRPNPFDKGSWYNNIAQVLGPQWLWQIWISGAVMNSTKPEKLS</sequence>
<dbReference type="FunCoup" id="A0A1Z5J8V7">
    <property type="interactions" value="93"/>
</dbReference>
<comment type="catalytic activity">
    <reaction evidence="7">
        <text>L-cysteinyl-[protein] + hexadecanoyl-CoA = S-hexadecanoyl-L-cysteinyl-[protein] + CoA</text>
        <dbReference type="Rhea" id="RHEA:36683"/>
        <dbReference type="Rhea" id="RHEA-COMP:10131"/>
        <dbReference type="Rhea" id="RHEA-COMP:11032"/>
        <dbReference type="ChEBI" id="CHEBI:29950"/>
        <dbReference type="ChEBI" id="CHEBI:57287"/>
        <dbReference type="ChEBI" id="CHEBI:57379"/>
        <dbReference type="ChEBI" id="CHEBI:74151"/>
        <dbReference type="EC" id="2.3.1.225"/>
    </reaction>
</comment>
<evidence type="ECO:0000256" key="1">
    <source>
        <dbReference type="ARBA" id="ARBA00004141"/>
    </source>
</evidence>
<reference evidence="9 10" key="1">
    <citation type="journal article" date="2015" name="Plant Cell">
        <title>Oil accumulation by the oleaginous diatom Fistulifera solaris as revealed by the genome and transcriptome.</title>
        <authorList>
            <person name="Tanaka T."/>
            <person name="Maeda Y."/>
            <person name="Veluchamy A."/>
            <person name="Tanaka M."/>
            <person name="Abida H."/>
            <person name="Marechal E."/>
            <person name="Bowler C."/>
            <person name="Muto M."/>
            <person name="Sunaga Y."/>
            <person name="Tanaka M."/>
            <person name="Yoshino T."/>
            <person name="Taniguchi T."/>
            <person name="Fukuda Y."/>
            <person name="Nemoto M."/>
            <person name="Matsumoto M."/>
            <person name="Wong P.S."/>
            <person name="Aburatani S."/>
            <person name="Fujibuchi W."/>
        </authorList>
    </citation>
    <scope>NUCLEOTIDE SEQUENCE [LARGE SCALE GENOMIC DNA]</scope>
    <source>
        <strain evidence="9 10">JPCC DA0580</strain>
    </source>
</reference>
<feature type="transmembrane region" description="Helical" evidence="7">
    <location>
        <begin position="206"/>
        <end position="228"/>
    </location>
</feature>
<feature type="transmembrane region" description="Helical" evidence="7">
    <location>
        <begin position="248"/>
        <end position="265"/>
    </location>
</feature>
<dbReference type="PROSITE" id="PS50216">
    <property type="entry name" value="DHHC"/>
    <property type="match status" value="1"/>
</dbReference>
<evidence type="ECO:0000256" key="5">
    <source>
        <dbReference type="ARBA" id="ARBA00023136"/>
    </source>
</evidence>
<protein>
    <recommendedName>
        <fullName evidence="7">Palmitoyltransferase</fullName>
        <ecNumber evidence="7">2.3.1.225</ecNumber>
    </recommendedName>
</protein>